<keyword evidence="10 15" id="KW-0326">Glycosidase</keyword>
<keyword evidence="4" id="KW-0964">Secreted</keyword>
<dbReference type="STRING" id="1509407.A0A0L1IWT4"/>
<comment type="caution">
    <text evidence="17">The sequence shown here is derived from an EMBL/GenBank/DDBJ whole genome shotgun (WGS) entry which is preliminary data.</text>
</comment>
<dbReference type="InterPro" id="IPR000743">
    <property type="entry name" value="Glyco_hydro_28"/>
</dbReference>
<dbReference type="GO" id="GO:0004650">
    <property type="term" value="F:polygalacturonase activity"/>
    <property type="evidence" value="ECO:0007669"/>
    <property type="project" value="UniProtKB-EC"/>
</dbReference>
<dbReference type="AlphaFoldDB" id="A0A0L1IWT4"/>
<evidence type="ECO:0000256" key="5">
    <source>
        <dbReference type="ARBA" id="ARBA00022729"/>
    </source>
</evidence>
<evidence type="ECO:0000256" key="15">
    <source>
        <dbReference type="RuleBase" id="RU361169"/>
    </source>
</evidence>
<organism evidence="17 18">
    <name type="scientific">Aspergillus nomiae NRRL (strain ATCC 15546 / NRRL 13137 / CBS 260.88 / M93)</name>
    <dbReference type="NCBI Taxonomy" id="1509407"/>
    <lineage>
        <taxon>Eukaryota</taxon>
        <taxon>Fungi</taxon>
        <taxon>Dikarya</taxon>
        <taxon>Ascomycota</taxon>
        <taxon>Pezizomycotina</taxon>
        <taxon>Eurotiomycetes</taxon>
        <taxon>Eurotiomycetidae</taxon>
        <taxon>Eurotiales</taxon>
        <taxon>Aspergillaceae</taxon>
        <taxon>Aspergillus</taxon>
        <taxon>Aspergillus subgen. Circumdati</taxon>
    </lineage>
</organism>
<dbReference type="GO" id="GO:0005576">
    <property type="term" value="C:extracellular region"/>
    <property type="evidence" value="ECO:0007669"/>
    <property type="project" value="UniProtKB-SubCell"/>
</dbReference>
<evidence type="ECO:0000256" key="3">
    <source>
        <dbReference type="ARBA" id="ARBA00012736"/>
    </source>
</evidence>
<comment type="similarity">
    <text evidence="2 15">Belongs to the glycosyl hydrolase 28 family.</text>
</comment>
<evidence type="ECO:0000256" key="8">
    <source>
        <dbReference type="ARBA" id="ARBA00023145"/>
    </source>
</evidence>
<dbReference type="SUPFAM" id="SSF51126">
    <property type="entry name" value="Pectin lyase-like"/>
    <property type="match status" value="1"/>
</dbReference>
<evidence type="ECO:0000256" key="1">
    <source>
        <dbReference type="ARBA" id="ARBA00004613"/>
    </source>
</evidence>
<dbReference type="EC" id="3.2.1.15" evidence="3"/>
<dbReference type="PANTHER" id="PTHR31884:SF13">
    <property type="entry name" value="ENDOPOLYGALACTURONASE B"/>
    <property type="match status" value="1"/>
</dbReference>
<evidence type="ECO:0000256" key="7">
    <source>
        <dbReference type="ARBA" id="ARBA00022801"/>
    </source>
</evidence>
<comment type="function">
    <text evidence="13">Involved in maceration and soft-rotting of plant tissue. Hydrolyzes the 1,4-alpha glycosidic bonds of de-esterified pectate in the smooth region of the plant cell wall.</text>
</comment>
<sequence length="367" mass="37869">MHFQALGLVALGALAVAAPAPSRTSELVERGSSCTFTSAEQASASAKSCSNIVLKNIAVPAGKTLDLSKAKDGATITFEGTTTFGYKEWKGPLIRFGGKDITITQASGAVIDGQGSRWWDGKGTNGGKTKPKFIYAHKLQSSTIKGLHVKNSPVQVFSVQGNDVHLTDITIDNSEGDSKGGHNTDAFDVSESNGVYITGANVKNQDDCLAINSGENIEFTGATCSGGHGISIGSIGGRDNNVVKNVKIADSTVVDSDNGIRIKTISGATGSVSGVTYDNITLKNIKKKGIVIQQDYKNGGPTGKPTTGVPITDLTVNGVTGSVDSKATPVYILCGKGSCSDWTWKGVSLSGGKKSSECQNVPSGASC</sequence>
<reference evidence="17 18" key="1">
    <citation type="submission" date="2014-06" db="EMBL/GenBank/DDBJ databases">
        <title>The Genome of the Aflatoxigenic Filamentous Fungus Aspergillus nomius.</title>
        <authorList>
            <person name="Moore M.G."/>
            <person name="Shannon B.M."/>
            <person name="Brian M.M."/>
        </authorList>
    </citation>
    <scope>NUCLEOTIDE SEQUENCE [LARGE SCALE GENOMIC DNA]</scope>
    <source>
        <strain evidence="17 18">NRRL 13137</strain>
    </source>
</reference>
<dbReference type="SMART" id="SM00710">
    <property type="entry name" value="PbH1"/>
    <property type="match status" value="6"/>
</dbReference>
<keyword evidence="5 16" id="KW-0732">Signal</keyword>
<evidence type="ECO:0000256" key="12">
    <source>
        <dbReference type="ARBA" id="ARBA00034074"/>
    </source>
</evidence>
<keyword evidence="11" id="KW-0961">Cell wall biogenesis/degradation</keyword>
<dbReference type="InterPro" id="IPR050434">
    <property type="entry name" value="Glycosyl_hydrlase_28"/>
</dbReference>
<comment type="subcellular location">
    <subcellularLocation>
        <location evidence="1">Secreted</location>
    </subcellularLocation>
</comment>
<evidence type="ECO:0000256" key="2">
    <source>
        <dbReference type="ARBA" id="ARBA00008834"/>
    </source>
</evidence>
<proteinExistence type="inferred from homology"/>
<dbReference type="PANTHER" id="PTHR31884">
    <property type="entry name" value="POLYGALACTURONASE"/>
    <property type="match status" value="1"/>
</dbReference>
<evidence type="ECO:0000313" key="17">
    <source>
        <dbReference type="EMBL" id="KNG83885.1"/>
    </source>
</evidence>
<dbReference type="InterPro" id="IPR006626">
    <property type="entry name" value="PbH1"/>
</dbReference>
<evidence type="ECO:0000256" key="10">
    <source>
        <dbReference type="ARBA" id="ARBA00023295"/>
    </source>
</evidence>
<keyword evidence="6" id="KW-0677">Repeat</keyword>
<keyword evidence="8" id="KW-0865">Zymogen</keyword>
<dbReference type="RefSeq" id="XP_015404808.1">
    <property type="nucleotide sequence ID" value="XM_015551831.1"/>
</dbReference>
<feature type="chain" id="PRO_5005553154" description="endo-polygalacturonase" evidence="16">
    <location>
        <begin position="18"/>
        <end position="367"/>
    </location>
</feature>
<keyword evidence="7 15" id="KW-0378">Hydrolase</keyword>
<keyword evidence="9" id="KW-1015">Disulfide bond</keyword>
<protein>
    <recommendedName>
        <fullName evidence="3">endo-polygalacturonase</fullName>
        <ecNumber evidence="3">3.2.1.15</ecNumber>
    </recommendedName>
</protein>
<name>A0A0L1IWT4_ASPN3</name>
<feature type="active site" evidence="14">
    <location>
        <position position="228"/>
    </location>
</feature>
<dbReference type="Proteomes" id="UP000037505">
    <property type="component" value="Unassembled WGS sequence"/>
</dbReference>
<evidence type="ECO:0000313" key="18">
    <source>
        <dbReference type="Proteomes" id="UP000037505"/>
    </source>
</evidence>
<evidence type="ECO:0000256" key="4">
    <source>
        <dbReference type="ARBA" id="ARBA00022525"/>
    </source>
</evidence>
<dbReference type="Pfam" id="PF00295">
    <property type="entry name" value="Glyco_hydro_28"/>
    <property type="match status" value="1"/>
</dbReference>
<dbReference type="InterPro" id="IPR012334">
    <property type="entry name" value="Pectin_lyas_fold"/>
</dbReference>
<dbReference type="PROSITE" id="PS00502">
    <property type="entry name" value="POLYGALACTURONASE"/>
    <property type="match status" value="1"/>
</dbReference>
<evidence type="ECO:0000256" key="14">
    <source>
        <dbReference type="PROSITE-ProRule" id="PRU10052"/>
    </source>
</evidence>
<dbReference type="InterPro" id="IPR011050">
    <property type="entry name" value="Pectin_lyase_fold/virulence"/>
</dbReference>
<dbReference type="GO" id="GO:0047911">
    <property type="term" value="F:galacturan 1,4-alpha-galacturonidase activity"/>
    <property type="evidence" value="ECO:0007669"/>
    <property type="project" value="UniProtKB-ARBA"/>
</dbReference>
<dbReference type="FunFam" id="2.160.20.10:FF:000002">
    <property type="entry name" value="Endopolygalacturonase D"/>
    <property type="match status" value="1"/>
</dbReference>
<dbReference type="GeneID" id="26808379"/>
<dbReference type="GO" id="GO:0045490">
    <property type="term" value="P:pectin catabolic process"/>
    <property type="evidence" value="ECO:0007669"/>
    <property type="project" value="TreeGrafter"/>
</dbReference>
<feature type="signal peptide" evidence="16">
    <location>
        <begin position="1"/>
        <end position="17"/>
    </location>
</feature>
<evidence type="ECO:0000256" key="16">
    <source>
        <dbReference type="SAM" id="SignalP"/>
    </source>
</evidence>
<dbReference type="OrthoDB" id="1546079at2759"/>
<keyword evidence="18" id="KW-1185">Reference proteome</keyword>
<dbReference type="Gene3D" id="2.160.20.10">
    <property type="entry name" value="Single-stranded right-handed beta-helix, Pectin lyase-like"/>
    <property type="match status" value="1"/>
</dbReference>
<comment type="catalytic activity">
    <reaction evidence="12">
        <text>(1,4-alpha-D-galacturonosyl)n+m + H2O = (1,4-alpha-D-galacturonosyl)n + (1,4-alpha-D-galacturonosyl)m.</text>
        <dbReference type="EC" id="3.2.1.15"/>
    </reaction>
</comment>
<dbReference type="GO" id="GO:0071555">
    <property type="term" value="P:cell wall organization"/>
    <property type="evidence" value="ECO:0007669"/>
    <property type="project" value="UniProtKB-KW"/>
</dbReference>
<gene>
    <name evidence="17" type="ORF">ANOM_006575</name>
</gene>
<evidence type="ECO:0000256" key="6">
    <source>
        <dbReference type="ARBA" id="ARBA00022737"/>
    </source>
</evidence>
<evidence type="ECO:0000256" key="9">
    <source>
        <dbReference type="ARBA" id="ARBA00023157"/>
    </source>
</evidence>
<evidence type="ECO:0000256" key="13">
    <source>
        <dbReference type="ARBA" id="ARBA00037707"/>
    </source>
</evidence>
<evidence type="ECO:0000256" key="11">
    <source>
        <dbReference type="ARBA" id="ARBA00023316"/>
    </source>
</evidence>
<dbReference type="EMBL" id="JNOM01000240">
    <property type="protein sequence ID" value="KNG83885.1"/>
    <property type="molecule type" value="Genomic_DNA"/>
</dbReference>
<accession>A0A0L1IWT4</accession>